<sequence>MASSSSATSSSIDITGCNQQLESPLFSVLPGEIRNEIFALALIQYEDFESAYPEDSYWYRPGFKGPRKSSSTLLQTCKLAYAEGQKVFLRELEFAFWFDRGPEGRTGNDNCELFFLDLTPQQSRDLQRVRFFTQMYWLEGGDNLLWLFSQPQFRPETLTVTVRYSDWWFWETDEPLRMAEDWLRGFRGPTGLRELRVEYETLAAKRDEMMSIVERNKRWKLAVGKRREGGNDEEEEEGGYLSAEGTKLVEWRWRGTSRLGGREWAHHGEGDTVEYVVVTDTWRFVEGAMSEEDRARRVELRLPPEKLIYNSNGDGLASRIRRQVLRTQGIPPFSNRERL</sequence>
<dbReference type="EMBL" id="LFIV01000038">
    <property type="protein sequence ID" value="KZL73946.1"/>
    <property type="molecule type" value="Genomic_DNA"/>
</dbReference>
<gene>
    <name evidence="1" type="ORF">CT0861_12943</name>
</gene>
<protein>
    <submittedName>
        <fullName evidence="1">Uncharacterized protein</fullName>
    </submittedName>
</protein>
<accession>A0A166UY06</accession>
<organism evidence="1 2">
    <name type="scientific">Colletotrichum tofieldiae</name>
    <dbReference type="NCBI Taxonomy" id="708197"/>
    <lineage>
        <taxon>Eukaryota</taxon>
        <taxon>Fungi</taxon>
        <taxon>Dikarya</taxon>
        <taxon>Ascomycota</taxon>
        <taxon>Pezizomycotina</taxon>
        <taxon>Sordariomycetes</taxon>
        <taxon>Hypocreomycetidae</taxon>
        <taxon>Glomerellales</taxon>
        <taxon>Glomerellaceae</taxon>
        <taxon>Colletotrichum</taxon>
        <taxon>Colletotrichum spaethianum species complex</taxon>
    </lineage>
</organism>
<dbReference type="AlphaFoldDB" id="A0A166UY06"/>
<reference evidence="1 2" key="1">
    <citation type="submission" date="2015-06" db="EMBL/GenBank/DDBJ databases">
        <title>Survival trade-offs in plant roots during colonization by closely related pathogenic and mutualistic fungi.</title>
        <authorList>
            <person name="Hacquard S."/>
            <person name="Kracher B."/>
            <person name="Hiruma K."/>
            <person name="Weinman A."/>
            <person name="Muench P."/>
            <person name="Garrido Oter R."/>
            <person name="Ver Loren van Themaat E."/>
            <person name="Dallerey J.-F."/>
            <person name="Damm U."/>
            <person name="Henrissat B."/>
            <person name="Lespinet O."/>
            <person name="Thon M."/>
            <person name="Kemen E."/>
            <person name="McHardy A.C."/>
            <person name="Schulze-Lefert P."/>
            <person name="O'Connell R.J."/>
        </authorList>
    </citation>
    <scope>NUCLEOTIDE SEQUENCE [LARGE SCALE GENOMIC DNA]</scope>
    <source>
        <strain evidence="1 2">0861</strain>
    </source>
</reference>
<dbReference type="STRING" id="708197.A0A166UY06"/>
<evidence type="ECO:0000313" key="1">
    <source>
        <dbReference type="EMBL" id="KZL73946.1"/>
    </source>
</evidence>
<proteinExistence type="predicted"/>
<dbReference type="Proteomes" id="UP000076552">
    <property type="component" value="Unassembled WGS sequence"/>
</dbReference>
<keyword evidence="2" id="KW-1185">Reference proteome</keyword>
<evidence type="ECO:0000313" key="2">
    <source>
        <dbReference type="Proteomes" id="UP000076552"/>
    </source>
</evidence>
<name>A0A166UY06_9PEZI</name>
<comment type="caution">
    <text evidence="1">The sequence shown here is derived from an EMBL/GenBank/DDBJ whole genome shotgun (WGS) entry which is preliminary data.</text>
</comment>